<evidence type="ECO:0000313" key="2">
    <source>
        <dbReference type="EMBL" id="PWA15181.1"/>
    </source>
</evidence>
<protein>
    <submittedName>
        <fullName evidence="2">Uncharacterized protein</fullName>
    </submittedName>
</protein>
<keyword evidence="3" id="KW-1185">Reference proteome</keyword>
<comment type="caution">
    <text evidence="2">The sequence shown here is derived from an EMBL/GenBank/DDBJ whole genome shotgun (WGS) entry which is preliminary data.</text>
</comment>
<organism evidence="2 3">
    <name type="scientific">Gambusia affinis</name>
    <name type="common">Western mosquitofish</name>
    <name type="synonym">Heterandria affinis</name>
    <dbReference type="NCBI Taxonomy" id="33528"/>
    <lineage>
        <taxon>Eukaryota</taxon>
        <taxon>Metazoa</taxon>
        <taxon>Chordata</taxon>
        <taxon>Craniata</taxon>
        <taxon>Vertebrata</taxon>
        <taxon>Euteleostomi</taxon>
        <taxon>Actinopterygii</taxon>
        <taxon>Neopterygii</taxon>
        <taxon>Teleostei</taxon>
        <taxon>Neoteleostei</taxon>
        <taxon>Acanthomorphata</taxon>
        <taxon>Ovalentaria</taxon>
        <taxon>Atherinomorphae</taxon>
        <taxon>Cyprinodontiformes</taxon>
        <taxon>Poeciliidae</taxon>
        <taxon>Poeciliinae</taxon>
        <taxon>Gambusia</taxon>
    </lineage>
</organism>
<feature type="compositionally biased region" description="Basic and acidic residues" evidence="1">
    <location>
        <begin position="134"/>
        <end position="159"/>
    </location>
</feature>
<feature type="region of interest" description="Disordered" evidence="1">
    <location>
        <begin position="1"/>
        <end position="31"/>
    </location>
</feature>
<dbReference type="EMBL" id="NHOQ01002733">
    <property type="protein sequence ID" value="PWA15181.1"/>
    <property type="molecule type" value="Genomic_DNA"/>
</dbReference>
<feature type="compositionally biased region" description="Low complexity" evidence="1">
    <location>
        <begin position="194"/>
        <end position="204"/>
    </location>
</feature>
<reference evidence="2 3" key="1">
    <citation type="journal article" date="2018" name="G3 (Bethesda)">
        <title>A High-Quality Reference Genome for the Invasive Mosquitofish Gambusia affinis Using a Chicago Library.</title>
        <authorList>
            <person name="Hoffberg S.L."/>
            <person name="Troendle N.J."/>
            <person name="Glenn T.C."/>
            <person name="Mahmud O."/>
            <person name="Louha S."/>
            <person name="Chalopin D."/>
            <person name="Bennetzen J.L."/>
            <person name="Mauricio R."/>
        </authorList>
    </citation>
    <scope>NUCLEOTIDE SEQUENCE [LARGE SCALE GENOMIC DNA]</scope>
    <source>
        <strain evidence="2">NE01/NJP1002.9</strain>
        <tissue evidence="2">Muscle</tissue>
    </source>
</reference>
<dbReference type="Proteomes" id="UP000250572">
    <property type="component" value="Unassembled WGS sequence"/>
</dbReference>
<accession>A0A315UUU1</accession>
<name>A0A315UUU1_GAMAF</name>
<gene>
    <name evidence="2" type="ORF">CCH79_00008804</name>
</gene>
<evidence type="ECO:0000313" key="3">
    <source>
        <dbReference type="Proteomes" id="UP000250572"/>
    </source>
</evidence>
<evidence type="ECO:0000256" key="1">
    <source>
        <dbReference type="SAM" id="MobiDB-lite"/>
    </source>
</evidence>
<sequence length="298" mass="32862">DEAGSKSSGRSGRGDSARSKGTTDSGVMMENRDHLVLPGGLPNKIPLEPSENLRECVAPNDAESDLLQDDVTVQGRPKSMEILEELWSQGIIPVGQIWEKDSGAAYCIMDESSRVTRRLPARLESLKAKKVQSHSREEFDEKMRLAEERRKMKQEEMKNRLRTNTSQGRRPAPVSSAEEETDSTLSPVESLQLPAASAASPASALHGEAPRKAAVGGEWLKGAEGDSREWPEGKDEGGKTRQGMEEMGEEGDHLERGGTEEEELTQVEELRPGELLDSLEELESDSSFQRAEDKDEMF</sequence>
<feature type="non-terminal residue" evidence="2">
    <location>
        <position position="1"/>
    </location>
</feature>
<dbReference type="AlphaFoldDB" id="A0A315UUU1"/>
<feature type="compositionally biased region" description="Low complexity" evidence="1">
    <location>
        <begin position="1"/>
        <end position="10"/>
    </location>
</feature>
<feature type="compositionally biased region" description="Basic and acidic residues" evidence="1">
    <location>
        <begin position="221"/>
        <end position="259"/>
    </location>
</feature>
<proteinExistence type="predicted"/>
<feature type="region of interest" description="Disordered" evidence="1">
    <location>
        <begin position="129"/>
        <end position="298"/>
    </location>
</feature>